<dbReference type="InterPro" id="IPR033752">
    <property type="entry name" value="MetA_family"/>
</dbReference>
<feature type="binding site" evidence="6">
    <location>
        <position position="191"/>
    </location>
    <ligand>
        <name>substrate</name>
    </ligand>
</feature>
<gene>
    <name evidence="6" type="primary">metAA</name>
    <name evidence="8" type="ordered locus">Tnap_0046</name>
</gene>
<dbReference type="InterPro" id="IPR005697">
    <property type="entry name" value="HST_MetA"/>
</dbReference>
<evidence type="ECO:0000313" key="9">
    <source>
        <dbReference type="Proteomes" id="UP000000940"/>
    </source>
</evidence>
<evidence type="ECO:0000256" key="3">
    <source>
        <dbReference type="ARBA" id="ARBA00022605"/>
    </source>
</evidence>
<dbReference type="PANTHER" id="PTHR20919:SF0">
    <property type="entry name" value="HOMOSERINE O-SUCCINYLTRANSFERASE"/>
    <property type="match status" value="1"/>
</dbReference>
<feature type="active site" description="Acyl-thioester intermediate" evidence="6 7">
    <location>
        <position position="142"/>
    </location>
</feature>
<evidence type="ECO:0000313" key="8">
    <source>
        <dbReference type="EMBL" id="ADA66154.1"/>
    </source>
</evidence>
<keyword evidence="3 6" id="KW-0028">Amino-acid biosynthesis</keyword>
<dbReference type="GO" id="GO:0005737">
    <property type="term" value="C:cytoplasm"/>
    <property type="evidence" value="ECO:0007669"/>
    <property type="project" value="UniProtKB-SubCell"/>
</dbReference>
<reference evidence="8 9" key="1">
    <citation type="submission" date="2009-12" db="EMBL/GenBank/DDBJ databases">
        <title>Complete sequence of Thermotoga petrophila RKU-1.</title>
        <authorList>
            <consortium name="US DOE Joint Genome Institute"/>
            <person name="Lucas S."/>
            <person name="Copeland A."/>
            <person name="Lapidus A."/>
            <person name="Glavina del Rio T."/>
            <person name="Dalin E."/>
            <person name="Tice H."/>
            <person name="Bruce D."/>
            <person name="Goodwin L."/>
            <person name="Pitluck S."/>
            <person name="Munk A.C."/>
            <person name="Brettin T."/>
            <person name="Detter J.C."/>
            <person name="Han C."/>
            <person name="Tapia R."/>
            <person name="Larimer F."/>
            <person name="Land M."/>
            <person name="Hauser L."/>
            <person name="Kyrpides N."/>
            <person name="Mikhailova N."/>
            <person name="Nelson K.E."/>
            <person name="Gogarten J.P."/>
            <person name="Noll K.M."/>
        </authorList>
    </citation>
    <scope>NUCLEOTIDE SEQUENCE [LARGE SCALE GENOMIC DNA]</scope>
    <source>
        <strain evidence="9">ATCC BAA-489 / DSM 13996 / JCM 10882 / RKU-10</strain>
    </source>
</reference>
<dbReference type="HOGENOM" id="CLU_057851_0_1_0"/>
<dbReference type="NCBIfam" id="TIGR01001">
    <property type="entry name" value="metA"/>
    <property type="match status" value="1"/>
</dbReference>
<feature type="active site" evidence="6">
    <location>
        <position position="236"/>
    </location>
</feature>
<evidence type="ECO:0000256" key="6">
    <source>
        <dbReference type="HAMAP-Rule" id="MF_00295"/>
    </source>
</evidence>
<dbReference type="Gene3D" id="3.40.50.880">
    <property type="match status" value="1"/>
</dbReference>
<feature type="site" description="Important for acyl-CoA specificity" evidence="6">
    <location>
        <position position="111"/>
    </location>
</feature>
<evidence type="ECO:0000256" key="5">
    <source>
        <dbReference type="ARBA" id="ARBA00023315"/>
    </source>
</evidence>
<keyword evidence="9" id="KW-1185">Reference proteome</keyword>
<dbReference type="KEGG" id="tnp:Tnap_0046"/>
<evidence type="ECO:0000256" key="1">
    <source>
        <dbReference type="ARBA" id="ARBA00004496"/>
    </source>
</evidence>
<feature type="site" description="Important for substrate specificity" evidence="6">
    <location>
        <position position="191"/>
    </location>
</feature>
<dbReference type="RefSeq" id="WP_004080711.1">
    <property type="nucleotide sequence ID" value="NC_013642.1"/>
</dbReference>
<comment type="catalytic activity">
    <reaction evidence="6">
        <text>L-homoserine + acetyl-CoA = O-acetyl-L-homoserine + CoA</text>
        <dbReference type="Rhea" id="RHEA:13701"/>
        <dbReference type="ChEBI" id="CHEBI:57287"/>
        <dbReference type="ChEBI" id="CHEBI:57288"/>
        <dbReference type="ChEBI" id="CHEBI:57476"/>
        <dbReference type="ChEBI" id="CHEBI:57716"/>
        <dbReference type="EC" id="2.3.1.31"/>
    </reaction>
</comment>
<protein>
    <recommendedName>
        <fullName evidence="6">Homoserine O-acetyltransferase</fullName>
        <shortName evidence="6">HAT</shortName>
        <ecNumber evidence="6">2.3.1.31</ecNumber>
    </recommendedName>
    <alternativeName>
        <fullName evidence="6">Homoserine transacetylase</fullName>
        <shortName evidence="6">HTA</shortName>
    </alternativeName>
</protein>
<feature type="binding site" evidence="6">
    <location>
        <position position="163"/>
    </location>
    <ligand>
        <name>substrate</name>
    </ligand>
</feature>
<comment type="pathway">
    <text evidence="6">Amino-acid biosynthesis; L-methionine biosynthesis via de novo pathway; O-acetyl-L-homoserine from L-homoserine: step 1/1.</text>
</comment>
<dbReference type="Proteomes" id="UP000000940">
    <property type="component" value="Chromosome"/>
</dbReference>
<dbReference type="SMR" id="D2C5B8"/>
<accession>D2C5B8</accession>
<dbReference type="Pfam" id="PF04204">
    <property type="entry name" value="HTS"/>
    <property type="match status" value="1"/>
</dbReference>
<organism evidence="8 9">
    <name type="scientific">Thermotoga petrophila (strain ATCC BAA-489 / DSM 13996 / JCM 10882 / RKU-10)</name>
    <name type="common">Thermotoga naphthophila</name>
    <dbReference type="NCBI Taxonomy" id="590168"/>
    <lineage>
        <taxon>Bacteria</taxon>
        <taxon>Thermotogati</taxon>
        <taxon>Thermotogota</taxon>
        <taxon>Thermotogae</taxon>
        <taxon>Thermotogales</taxon>
        <taxon>Thermotogaceae</taxon>
        <taxon>Thermotoga</taxon>
    </lineage>
</organism>
<sequence length="304" mass="35759">MPINVPSGLPAVKVLAKEGIFVMTEKRAIHQDIRPLEILILNLMPDKIKTEIQLLRLLGNTPLQVNVTLLYTETHKPKHTPIEHILKFYTTFSAVKDRKFDGFIITGAPVELLPFEEVDYWEELTEIMEWSRHNVYSTMFICWAAQAGLYYFYGIPKYELPQKLSGVYKHRVAKDSVLFRGHDDFFWAPHSRYTEVKKEDIDKVPELEILAESDEAGVYVVANKSERQIFVTGHPEYDRYTLRDEYYRDIGRNLKVPIPANYFPNDDPTKTPILTWWSHAHLFFSNWLNYCIYQKTPYRLEDIH</sequence>
<dbReference type="AlphaFoldDB" id="D2C5B8"/>
<dbReference type="SUPFAM" id="SSF52317">
    <property type="entry name" value="Class I glutamine amidotransferase-like"/>
    <property type="match status" value="1"/>
</dbReference>
<feature type="binding site" evidence="6">
    <location>
        <position position="248"/>
    </location>
    <ligand>
        <name>substrate</name>
    </ligand>
</feature>
<dbReference type="EMBL" id="CP001839">
    <property type="protein sequence ID" value="ADA66154.1"/>
    <property type="molecule type" value="Genomic_DNA"/>
</dbReference>
<keyword evidence="6" id="KW-0486">Methionine biosynthesis</keyword>
<dbReference type="UniPathway" id="UPA00051">
    <property type="reaction ID" value="UER00074"/>
</dbReference>
<proteinExistence type="inferred from homology"/>
<comment type="similarity">
    <text evidence="6">Belongs to the MetA family.</text>
</comment>
<dbReference type="PANTHER" id="PTHR20919">
    <property type="entry name" value="HOMOSERINE O-SUCCINYLTRANSFERASE"/>
    <property type="match status" value="1"/>
</dbReference>
<name>D2C5B8_THEP2</name>
<feature type="active site" description="Proton acceptor" evidence="6">
    <location>
        <position position="234"/>
    </location>
</feature>
<dbReference type="EC" id="2.3.1.31" evidence="6"/>
<comment type="caution">
    <text evidence="6">Lacks conserved residue(s) required for the propagation of feature annotation.</text>
</comment>
<dbReference type="GO" id="GO:0008899">
    <property type="term" value="F:homoserine O-succinyltransferase activity"/>
    <property type="evidence" value="ECO:0007669"/>
    <property type="project" value="UniProtKB-UniRule"/>
</dbReference>
<keyword evidence="5 6" id="KW-0012">Acyltransferase</keyword>
<evidence type="ECO:0000256" key="4">
    <source>
        <dbReference type="ARBA" id="ARBA00022679"/>
    </source>
</evidence>
<dbReference type="FunFam" id="3.40.50.880:FF:000004">
    <property type="entry name" value="Homoserine O-succinyltransferase"/>
    <property type="match status" value="1"/>
</dbReference>
<evidence type="ECO:0000256" key="2">
    <source>
        <dbReference type="ARBA" id="ARBA00022490"/>
    </source>
</evidence>
<comment type="function">
    <text evidence="6">Transfers an acetyl group from acetyl-CoA to L-homoserine, forming acetyl-L-homoserine.</text>
</comment>
<dbReference type="CDD" id="cd03131">
    <property type="entry name" value="GATase1_HTS"/>
    <property type="match status" value="1"/>
</dbReference>
<evidence type="ECO:0000256" key="7">
    <source>
        <dbReference type="PIRSR" id="PIRSR000450-1"/>
    </source>
</evidence>
<dbReference type="InterPro" id="IPR029062">
    <property type="entry name" value="Class_I_gatase-like"/>
</dbReference>
<comment type="subcellular location">
    <subcellularLocation>
        <location evidence="1 6">Cytoplasm</location>
    </subcellularLocation>
</comment>
<dbReference type="PIRSF" id="PIRSF000450">
    <property type="entry name" value="H_ser_succinyltr"/>
    <property type="match status" value="1"/>
</dbReference>
<keyword evidence="4 6" id="KW-0808">Transferase</keyword>
<keyword evidence="2 6" id="KW-0963">Cytoplasm</keyword>
<dbReference type="GO" id="GO:0004414">
    <property type="term" value="F:homoserine O-acetyltransferase activity"/>
    <property type="evidence" value="ECO:0007669"/>
    <property type="project" value="UniProtKB-EC"/>
</dbReference>
<dbReference type="HAMAP" id="MF_00295">
    <property type="entry name" value="MetA_acyltransf"/>
    <property type="match status" value="1"/>
</dbReference>
<dbReference type="GO" id="GO:0019281">
    <property type="term" value="P:L-methionine biosynthetic process from homoserine via O-succinyl-L-homoserine and cystathionine"/>
    <property type="evidence" value="ECO:0007669"/>
    <property type="project" value="InterPro"/>
</dbReference>